<feature type="compositionally biased region" description="Gly residues" evidence="1">
    <location>
        <begin position="609"/>
        <end position="621"/>
    </location>
</feature>
<feature type="non-terminal residue" evidence="2">
    <location>
        <position position="1"/>
    </location>
</feature>
<dbReference type="InterPro" id="IPR027165">
    <property type="entry name" value="CND3"/>
</dbReference>
<feature type="region of interest" description="Disordered" evidence="1">
    <location>
        <begin position="701"/>
        <end position="721"/>
    </location>
</feature>
<comment type="caution">
    <text evidence="2">The sequence shown here is derived from an EMBL/GenBank/DDBJ whole genome shotgun (WGS) entry which is preliminary data.</text>
</comment>
<proteinExistence type="predicted"/>
<evidence type="ECO:0000256" key="1">
    <source>
        <dbReference type="SAM" id="MobiDB-lite"/>
    </source>
</evidence>
<name>A0AAD3HQ54_9CHLO</name>
<organism evidence="2 3">
    <name type="scientific">Astrephomene gubernaculifera</name>
    <dbReference type="NCBI Taxonomy" id="47775"/>
    <lineage>
        <taxon>Eukaryota</taxon>
        <taxon>Viridiplantae</taxon>
        <taxon>Chlorophyta</taxon>
        <taxon>core chlorophytes</taxon>
        <taxon>Chlorophyceae</taxon>
        <taxon>CS clade</taxon>
        <taxon>Chlamydomonadales</taxon>
        <taxon>Astrephomenaceae</taxon>
        <taxon>Astrephomene</taxon>
    </lineage>
</organism>
<dbReference type="InterPro" id="IPR011989">
    <property type="entry name" value="ARM-like"/>
</dbReference>
<dbReference type="EMBL" id="BMAR01000032">
    <property type="protein sequence ID" value="GFR49729.1"/>
    <property type="molecule type" value="Genomic_DNA"/>
</dbReference>
<dbReference type="GO" id="GO:0000796">
    <property type="term" value="C:condensin complex"/>
    <property type="evidence" value="ECO:0007669"/>
    <property type="project" value="InterPro"/>
</dbReference>
<dbReference type="AlphaFoldDB" id="A0AAD3HQ54"/>
<gene>
    <name evidence="2" type="ORF">Agub_g11886</name>
</gene>
<feature type="region of interest" description="Disordered" evidence="1">
    <location>
        <begin position="340"/>
        <end position="361"/>
    </location>
</feature>
<dbReference type="Gene3D" id="1.25.10.10">
    <property type="entry name" value="Leucine-rich Repeat Variant"/>
    <property type="match status" value="1"/>
</dbReference>
<dbReference type="PANTHER" id="PTHR14418">
    <property type="entry name" value="CONDENSIN COMPLEX SUBUNIT 3-RELATED"/>
    <property type="match status" value="1"/>
</dbReference>
<dbReference type="GO" id="GO:0000793">
    <property type="term" value="C:condensed chromosome"/>
    <property type="evidence" value="ECO:0007669"/>
    <property type="project" value="TreeGrafter"/>
</dbReference>
<reference evidence="2 3" key="1">
    <citation type="journal article" date="2021" name="Sci. Rep.">
        <title>Genome sequencing of the multicellular alga Astrephomene provides insights into convergent evolution of germ-soma differentiation.</title>
        <authorList>
            <person name="Yamashita S."/>
            <person name="Yamamoto K."/>
            <person name="Matsuzaki R."/>
            <person name="Suzuki S."/>
            <person name="Yamaguchi H."/>
            <person name="Hirooka S."/>
            <person name="Minakuchi Y."/>
            <person name="Miyagishima S."/>
            <person name="Kawachi M."/>
            <person name="Toyoda A."/>
            <person name="Nozaki H."/>
        </authorList>
    </citation>
    <scope>NUCLEOTIDE SEQUENCE [LARGE SCALE GENOMIC DNA]</scope>
    <source>
        <strain evidence="2 3">NIES-4017</strain>
    </source>
</reference>
<sequence>MAAAAIPEIFEHICDVRSFDASDIRKLWAALRKEPAVEGAKLANCLLCYIIGPEKTESDKIIPHFVKEWAGQAPVDAASKEWAEQVIESLLFKLADWISIGAKHSRVRVVNLIVQTLRGVPSHLDLSTEELDYVTEKLREHLPDKDDKVRELVVIALTKLVVVEASSPVRDNEVMSELWEALCVDLSTDVRAALVKRLQLDASSLPALLRHRNDRAAKVAAQVYDRVAADVGLMQPVRQDGVAASLQQRVGLLWYGLHEPRPEVRKAARALLAKWFAEDAGGDVAVLLGALGPAENAETCRLVLEQLAELNHWDPQSWLRGAAACGKTPRALAAAVLPQQHLQQDPEQQQGGADLSDMQQAAAATGSSGGGALRLAGVTPALAFAWVHACRRVEEVALGCGRAAAERVAAVAAQVEASAGAQAEAVLDSFLPGAQQMAELCLRAAEAGPAHRYVAAQFLELASLSCMNWVDACSRATAAQVLCALITRIARPTEPHLDASGAPSSGHLPPVCCGGSGAWEGAVLRFAAAVFGGEQRLVEAVLPLLLRLAREAGVAGEQPERGPAAPLLQVLTYLHLLMSAAGPAVPPSARVELPAGAPGDEALHDDGAAAGGDAGASGSHGSGSNSRDAGSRIWAVGGEGGCVSLLQVADRLAWSTAAGHPSPDVRAAAVRCRVVLCLRDGGLEQLPRAITLLAPLLPLPGLDQPEPQHQQSPEEQQRQQLPRRAALQGLIDLALTWGEPSVSRELAAAVAAAARRRGVDAVTAQLAGMD</sequence>
<feature type="region of interest" description="Disordered" evidence="1">
    <location>
        <begin position="589"/>
        <end position="629"/>
    </location>
</feature>
<dbReference type="InterPro" id="IPR016024">
    <property type="entry name" value="ARM-type_fold"/>
</dbReference>
<dbReference type="GO" id="GO:0007076">
    <property type="term" value="P:mitotic chromosome condensation"/>
    <property type="evidence" value="ECO:0007669"/>
    <property type="project" value="InterPro"/>
</dbReference>
<dbReference type="Proteomes" id="UP001054857">
    <property type="component" value="Unassembled WGS sequence"/>
</dbReference>
<accession>A0AAD3HQ54</accession>
<evidence type="ECO:0000313" key="3">
    <source>
        <dbReference type="Proteomes" id="UP001054857"/>
    </source>
</evidence>
<dbReference type="PANTHER" id="PTHR14418:SF5">
    <property type="entry name" value="CONDENSIN COMPLEX SUBUNIT 3"/>
    <property type="match status" value="1"/>
</dbReference>
<feature type="compositionally biased region" description="Low complexity" evidence="1">
    <location>
        <begin position="340"/>
        <end position="350"/>
    </location>
</feature>
<dbReference type="SUPFAM" id="SSF48371">
    <property type="entry name" value="ARM repeat"/>
    <property type="match status" value="1"/>
</dbReference>
<protein>
    <submittedName>
        <fullName evidence="2">Uncharacterized protein</fullName>
    </submittedName>
</protein>
<keyword evidence="3" id="KW-1185">Reference proteome</keyword>
<evidence type="ECO:0000313" key="2">
    <source>
        <dbReference type="EMBL" id="GFR49729.1"/>
    </source>
</evidence>